<dbReference type="EMBL" id="JAFNEN010000003">
    <property type="protein sequence ID" value="KAG8201642.1"/>
    <property type="molecule type" value="Genomic_DNA"/>
</dbReference>
<accession>A0AAV6VXA2</accession>
<dbReference type="InterPro" id="IPR029071">
    <property type="entry name" value="Ubiquitin-like_domsf"/>
</dbReference>
<protein>
    <recommendedName>
        <fullName evidence="6">Ubiquitin-like domain-containing protein</fullName>
    </recommendedName>
</protein>
<evidence type="ECO:0000256" key="5">
    <source>
        <dbReference type="SAM" id="MobiDB-lite"/>
    </source>
</evidence>
<dbReference type="InterPro" id="IPR057273">
    <property type="entry name" value="Ddi1/2_HDD"/>
</dbReference>
<gene>
    <name evidence="7" type="ORF">JTE90_012709</name>
</gene>
<dbReference type="FunFam" id="2.40.70.10:FF:000005">
    <property type="entry name" value="DNA damage inducible 1 homolog 2"/>
    <property type="match status" value="1"/>
</dbReference>
<keyword evidence="8" id="KW-1185">Reference proteome</keyword>
<dbReference type="Pfam" id="PF09668">
    <property type="entry name" value="Asp_protease"/>
    <property type="match status" value="1"/>
</dbReference>
<evidence type="ECO:0000256" key="1">
    <source>
        <dbReference type="ARBA" id="ARBA00009136"/>
    </source>
</evidence>
<dbReference type="PROSITE" id="PS50053">
    <property type="entry name" value="UBIQUITIN_2"/>
    <property type="match status" value="1"/>
</dbReference>
<dbReference type="Pfam" id="PF24669">
    <property type="entry name" value="Ddi2_HDD"/>
    <property type="match status" value="1"/>
</dbReference>
<dbReference type="CDD" id="cd05479">
    <property type="entry name" value="RP_DDI"/>
    <property type="match status" value="1"/>
</dbReference>
<evidence type="ECO:0000313" key="7">
    <source>
        <dbReference type="EMBL" id="KAG8201642.1"/>
    </source>
</evidence>
<dbReference type="SUPFAM" id="SSF54236">
    <property type="entry name" value="Ubiquitin-like"/>
    <property type="match status" value="1"/>
</dbReference>
<dbReference type="Gene3D" id="3.10.20.90">
    <property type="entry name" value="Phosphatidylinositol 3-kinase Catalytic Subunit, Chain A, domain 1"/>
    <property type="match status" value="1"/>
</dbReference>
<dbReference type="InterPro" id="IPR021109">
    <property type="entry name" value="Peptidase_aspartic_dom_sf"/>
</dbReference>
<name>A0AAV6VXA2_9ARAC</name>
<evidence type="ECO:0000313" key="8">
    <source>
        <dbReference type="Proteomes" id="UP000827092"/>
    </source>
</evidence>
<dbReference type="SUPFAM" id="SSF50630">
    <property type="entry name" value="Acid proteases"/>
    <property type="match status" value="1"/>
</dbReference>
<dbReference type="PANTHER" id="PTHR15397">
    <property type="entry name" value="SODIUM-GLUCOSE COTRANSPORTER REGULATORY PROTEIN -RELATED"/>
    <property type="match status" value="1"/>
</dbReference>
<dbReference type="InterPro" id="IPR000626">
    <property type="entry name" value="Ubiquitin-like_dom"/>
</dbReference>
<dbReference type="Gene3D" id="2.40.70.10">
    <property type="entry name" value="Acid Proteases"/>
    <property type="match status" value="1"/>
</dbReference>
<dbReference type="Pfam" id="PF00240">
    <property type="entry name" value="ubiquitin"/>
    <property type="match status" value="1"/>
</dbReference>
<dbReference type="CDD" id="cd01796">
    <property type="entry name" value="Ubl_Ddi1_like"/>
    <property type="match status" value="1"/>
</dbReference>
<keyword evidence="2" id="KW-0645">Protease</keyword>
<dbReference type="InterPro" id="IPR033882">
    <property type="entry name" value="DDI1_N"/>
</dbReference>
<evidence type="ECO:0000256" key="4">
    <source>
        <dbReference type="ARBA" id="ARBA00022801"/>
    </source>
</evidence>
<reference evidence="7 8" key="1">
    <citation type="journal article" date="2022" name="Nat. Ecol. Evol.">
        <title>A masculinizing supergene underlies an exaggerated male reproductive morph in a spider.</title>
        <authorList>
            <person name="Hendrickx F."/>
            <person name="De Corte Z."/>
            <person name="Sonet G."/>
            <person name="Van Belleghem S.M."/>
            <person name="Kostlbacher S."/>
            <person name="Vangestel C."/>
        </authorList>
    </citation>
    <scope>NUCLEOTIDE SEQUENCE [LARGE SCALE GENOMIC DNA]</scope>
    <source>
        <strain evidence="7">W744_W776</strain>
    </source>
</reference>
<organism evidence="7 8">
    <name type="scientific">Oedothorax gibbosus</name>
    <dbReference type="NCBI Taxonomy" id="931172"/>
    <lineage>
        <taxon>Eukaryota</taxon>
        <taxon>Metazoa</taxon>
        <taxon>Ecdysozoa</taxon>
        <taxon>Arthropoda</taxon>
        <taxon>Chelicerata</taxon>
        <taxon>Arachnida</taxon>
        <taxon>Araneae</taxon>
        <taxon>Araneomorphae</taxon>
        <taxon>Entelegynae</taxon>
        <taxon>Araneoidea</taxon>
        <taxon>Linyphiidae</taxon>
        <taxon>Erigoninae</taxon>
        <taxon>Oedothorax</taxon>
    </lineage>
</organism>
<proteinExistence type="inferred from homology"/>
<dbReference type="Proteomes" id="UP000827092">
    <property type="component" value="Unassembled WGS sequence"/>
</dbReference>
<dbReference type="PANTHER" id="PTHR15397:SF3">
    <property type="entry name" value="DNA DAMAGE INDUCIBLE 1 HOMOLOG 2"/>
    <property type="match status" value="1"/>
</dbReference>
<comment type="caution">
    <text evidence="7">The sequence shown here is derived from an EMBL/GenBank/DDBJ whole genome shotgun (WGS) entry which is preliminary data.</text>
</comment>
<keyword evidence="3" id="KW-0064">Aspartyl protease</keyword>
<dbReference type="AlphaFoldDB" id="A0AAV6VXA2"/>
<comment type="similarity">
    <text evidence="1">Belongs to the DDI1 family.</text>
</comment>
<keyword evidence="4" id="KW-0378">Hydrolase</keyword>
<dbReference type="InterPro" id="IPR019103">
    <property type="entry name" value="Peptidase_aspartic_DDI1-type"/>
</dbReference>
<sequence length="392" mass="42965">MKLTVTTLNDVLVTLDVSPDMELENFKALCECEIGLAANDMVITFEGRLMNDNKRDLASYGVKENDVLLVQQLTIPPSNTLPNLGIDFGSIQLPNSAPSPVTPTAAIDFSSIQIPGSAAPAAVVSPTQAAAGSSSAPLKNTFERTWEELQTNPDRLALLRQNNPSLADAFTAGDKEKFATIIKNQLAEKAERDRKRILMLNADPFDPKYQKLIAEEIRQDNVDSNMEAAIEYHPESFGQVTMLYINCKVNGSHVRAFIDSGAQTTIMSQACAERCGIMRLVDRRWSGYAKGVGVQKILGRVHLGHIQINDVFLQSSFSILEDQAMDMLLGLDMLKRHQCVIDLRRNVLVIGTTGAETPFLSESELPRPAGSSEPTEMELQKYGPGGSILNKE</sequence>
<feature type="region of interest" description="Disordered" evidence="5">
    <location>
        <begin position="359"/>
        <end position="392"/>
    </location>
</feature>
<evidence type="ECO:0000256" key="2">
    <source>
        <dbReference type="ARBA" id="ARBA00022670"/>
    </source>
</evidence>
<dbReference type="SMART" id="SM00213">
    <property type="entry name" value="UBQ"/>
    <property type="match status" value="1"/>
</dbReference>
<feature type="domain" description="Ubiquitin-like" evidence="6">
    <location>
        <begin position="1"/>
        <end position="70"/>
    </location>
</feature>
<evidence type="ECO:0000259" key="6">
    <source>
        <dbReference type="PROSITE" id="PS50053"/>
    </source>
</evidence>
<dbReference type="GO" id="GO:0006508">
    <property type="term" value="P:proteolysis"/>
    <property type="evidence" value="ECO:0007669"/>
    <property type="project" value="UniProtKB-KW"/>
</dbReference>
<evidence type="ECO:0000256" key="3">
    <source>
        <dbReference type="ARBA" id="ARBA00022750"/>
    </source>
</evidence>
<dbReference type="GO" id="GO:0004190">
    <property type="term" value="F:aspartic-type endopeptidase activity"/>
    <property type="evidence" value="ECO:0007669"/>
    <property type="project" value="UniProtKB-KW"/>
</dbReference>